<evidence type="ECO:0000256" key="3">
    <source>
        <dbReference type="ARBA" id="ARBA00023237"/>
    </source>
</evidence>
<evidence type="ECO:0008006" key="6">
    <source>
        <dbReference type="Google" id="ProtNLM"/>
    </source>
</evidence>
<organism evidence="4 5">
    <name type="scientific">Avrilella dinanensis</name>
    <dbReference type="NCBI Taxonomy" id="2008672"/>
    <lineage>
        <taxon>Bacteria</taxon>
        <taxon>Pseudomonadati</taxon>
        <taxon>Bacteroidota</taxon>
        <taxon>Flavobacteriia</taxon>
        <taxon>Flavobacteriales</taxon>
        <taxon>Flavobacteriaceae</taxon>
        <taxon>Avrilella</taxon>
    </lineage>
</organism>
<dbReference type="EMBL" id="NIPO01000001">
    <property type="protein sequence ID" value="PJR04667.1"/>
    <property type="molecule type" value="Genomic_DNA"/>
</dbReference>
<gene>
    <name evidence="4" type="ORF">CDL10_09040</name>
</gene>
<proteinExistence type="predicted"/>
<keyword evidence="2" id="KW-0472">Membrane</keyword>
<dbReference type="SUPFAM" id="SSF56935">
    <property type="entry name" value="Porins"/>
    <property type="match status" value="1"/>
</dbReference>
<dbReference type="Gene3D" id="2.40.170.20">
    <property type="entry name" value="TonB-dependent receptor, beta-barrel domain"/>
    <property type="match status" value="1"/>
</dbReference>
<dbReference type="AlphaFoldDB" id="A0A2M9R736"/>
<keyword evidence="3" id="KW-0998">Cell outer membrane</keyword>
<comment type="subcellular location">
    <subcellularLocation>
        <location evidence="1">Cell outer membrane</location>
    </subcellularLocation>
</comment>
<evidence type="ECO:0000256" key="1">
    <source>
        <dbReference type="ARBA" id="ARBA00004442"/>
    </source>
</evidence>
<evidence type="ECO:0000313" key="5">
    <source>
        <dbReference type="Proteomes" id="UP000231960"/>
    </source>
</evidence>
<name>A0A2M9R736_9FLAO</name>
<dbReference type="GO" id="GO:0009279">
    <property type="term" value="C:cell outer membrane"/>
    <property type="evidence" value="ECO:0007669"/>
    <property type="project" value="UniProtKB-SubCell"/>
</dbReference>
<protein>
    <recommendedName>
        <fullName evidence="6">Outer membrane protein beta-barrel domain-containing protein</fullName>
    </recommendedName>
</protein>
<comment type="caution">
    <text evidence="4">The sequence shown here is derived from an EMBL/GenBank/DDBJ whole genome shotgun (WGS) entry which is preliminary data.</text>
</comment>
<keyword evidence="5" id="KW-1185">Reference proteome</keyword>
<evidence type="ECO:0000256" key="2">
    <source>
        <dbReference type="ARBA" id="ARBA00023136"/>
    </source>
</evidence>
<dbReference type="Proteomes" id="UP000231960">
    <property type="component" value="Unassembled WGS sequence"/>
</dbReference>
<evidence type="ECO:0000313" key="4">
    <source>
        <dbReference type="EMBL" id="PJR04667.1"/>
    </source>
</evidence>
<reference evidence="4 5" key="1">
    <citation type="submission" date="2017-06" db="EMBL/GenBank/DDBJ databases">
        <title>Description of Avrilella dinanensis gen. nov. sp. nov.</title>
        <authorList>
            <person name="Leyer C."/>
            <person name="Sassi M."/>
            <person name="Minet J."/>
            <person name="Kayal S."/>
            <person name="Cattoir V."/>
        </authorList>
    </citation>
    <scope>NUCLEOTIDE SEQUENCE [LARGE SCALE GENOMIC DNA]</scope>
    <source>
        <strain evidence="4 5">UR159</strain>
    </source>
</reference>
<accession>A0A2M9R736</accession>
<dbReference type="InterPro" id="IPR036942">
    <property type="entry name" value="Beta-barrel_TonB_sf"/>
</dbReference>
<sequence>MQDIDENKIPLANVQLLNPDTGKIISFTQSDKNGAFTISANNVSFPLKIKLSHLSYESRELLLNEPGKVQIILEPKLNELEEIIIETKAYDVIKRGDTLSYNLVSLLDGSELKLKDVIDKLPGLAIDEDGKIRYNGVLIDHLLFDGNEFFDKNHQIANENITAEMIQKIELLTNYQNLSSMKDFENSGKTALNIGIKEDYKHRFKGNIDIEAGIKNRYNAHGNLYNFGEKTMFSLIANTNNINYSVLSVKDYLDIRNMNGKNMVREQLPKVGSSVSSQNLPSFLFAQDDVRSRRLTNYTLNLAHKFNKNERLEFISTFNVLNQSEQTINQQTFFDDQSNNIQRTDEIEGKSAYASNVLKYEKKFKNNAYFKINAYSLWSKDQQNQSIASVFLSDVPNLSFDNDVKVKTNNLGINAIYKNRLSKNLLLDAIVFYDYSNANTDKGFHSSEMFSWFGSNQFDLQQHTKVKNNHAGISGTATWKLGMNNLIFQAYSGWENEHLSNHITELSSFQLNDKYEKKEHSFSLQYQGTLKNSGLSYNLGLQYNDTNHFLYNHSKKSITAILPNASISYGLTKNSTVFGSYNSNLNGFSVNQFLTGNIIEDYRSYLKPSFLNPERMITDAYSVGMVYIVPEKNIFSTVSLSYSKARKKLEKSYINTELVSEQQFQYLDVNSTTSANITFNKKFREVPYGIKFNSFGTISQLQTILNNMPSDNTNYNLSANLTIQSYYNDSPFNFNAGINYMNNVSENEINAERNSAKLERITPFVSLTGLALDKKLNWNVDTNYYLYQSSSMRSQNIFDLGFRAQYNFSKNIQFYLNAQNMLNIRNDNTKNNLIITPYYTQEIIMRTLSGFVNAGAIFSF</sequence>